<gene>
    <name evidence="2" type="ORF">E2C01_037313</name>
</gene>
<dbReference type="Proteomes" id="UP000324222">
    <property type="component" value="Unassembled WGS sequence"/>
</dbReference>
<protein>
    <submittedName>
        <fullName evidence="2">Uncharacterized protein</fullName>
    </submittedName>
</protein>
<dbReference type="AlphaFoldDB" id="A0A5B7FB37"/>
<evidence type="ECO:0000313" key="2">
    <source>
        <dbReference type="EMBL" id="MPC43662.1"/>
    </source>
</evidence>
<sequence length="220" mass="24850">MEEHTRRQAQHSTAQNSTAQYHSSTLTQSYQTLTHFDLLHVLHCRLLHVVLVDGLVEVHVTQVNHSGQDSVHGVQLVVTETQRLETFHHLVELFHVGLSWTPRGNDACPSCSCLDSTALACPPPPDRRACSRRYGSSARLCVVWVQQKGLNNAKQHTDNSRYSLCLPHHPGLLEEVHRDLGTSHLAQPGVGYDQVPVDRKTMLAERERKISGFYWKGKER</sequence>
<proteinExistence type="predicted"/>
<evidence type="ECO:0000256" key="1">
    <source>
        <dbReference type="SAM" id="MobiDB-lite"/>
    </source>
</evidence>
<evidence type="ECO:0000313" key="3">
    <source>
        <dbReference type="Proteomes" id="UP000324222"/>
    </source>
</evidence>
<name>A0A5B7FB37_PORTR</name>
<comment type="caution">
    <text evidence="2">The sequence shown here is derived from an EMBL/GenBank/DDBJ whole genome shotgun (WGS) entry which is preliminary data.</text>
</comment>
<keyword evidence="3" id="KW-1185">Reference proteome</keyword>
<dbReference type="EMBL" id="VSRR010005934">
    <property type="protein sequence ID" value="MPC43662.1"/>
    <property type="molecule type" value="Genomic_DNA"/>
</dbReference>
<feature type="region of interest" description="Disordered" evidence="1">
    <location>
        <begin position="1"/>
        <end position="21"/>
    </location>
</feature>
<feature type="compositionally biased region" description="Polar residues" evidence="1">
    <location>
        <begin position="10"/>
        <end position="19"/>
    </location>
</feature>
<organism evidence="2 3">
    <name type="scientific">Portunus trituberculatus</name>
    <name type="common">Swimming crab</name>
    <name type="synonym">Neptunus trituberculatus</name>
    <dbReference type="NCBI Taxonomy" id="210409"/>
    <lineage>
        <taxon>Eukaryota</taxon>
        <taxon>Metazoa</taxon>
        <taxon>Ecdysozoa</taxon>
        <taxon>Arthropoda</taxon>
        <taxon>Crustacea</taxon>
        <taxon>Multicrustacea</taxon>
        <taxon>Malacostraca</taxon>
        <taxon>Eumalacostraca</taxon>
        <taxon>Eucarida</taxon>
        <taxon>Decapoda</taxon>
        <taxon>Pleocyemata</taxon>
        <taxon>Brachyura</taxon>
        <taxon>Eubrachyura</taxon>
        <taxon>Portunoidea</taxon>
        <taxon>Portunidae</taxon>
        <taxon>Portuninae</taxon>
        <taxon>Portunus</taxon>
    </lineage>
</organism>
<reference evidence="2 3" key="1">
    <citation type="submission" date="2019-05" db="EMBL/GenBank/DDBJ databases">
        <title>Another draft genome of Portunus trituberculatus and its Hox gene families provides insights of decapod evolution.</title>
        <authorList>
            <person name="Jeong J.-H."/>
            <person name="Song I."/>
            <person name="Kim S."/>
            <person name="Choi T."/>
            <person name="Kim D."/>
            <person name="Ryu S."/>
            <person name="Kim W."/>
        </authorList>
    </citation>
    <scope>NUCLEOTIDE SEQUENCE [LARGE SCALE GENOMIC DNA]</scope>
    <source>
        <tissue evidence="2">Muscle</tissue>
    </source>
</reference>
<accession>A0A5B7FB37</accession>